<feature type="transmembrane region" description="Helical" evidence="1">
    <location>
        <begin position="104"/>
        <end position="125"/>
    </location>
</feature>
<feature type="transmembrane region" description="Helical" evidence="1">
    <location>
        <begin position="305"/>
        <end position="332"/>
    </location>
</feature>
<gene>
    <name evidence="3" type="ORF">H9756_10280</name>
</gene>
<organism evidence="3 4">
    <name type="scientific">Candidatus Mediterraneibacter gallistercoris</name>
    <dbReference type="NCBI Taxonomy" id="2838671"/>
    <lineage>
        <taxon>Bacteria</taxon>
        <taxon>Bacillati</taxon>
        <taxon>Bacillota</taxon>
        <taxon>Clostridia</taxon>
        <taxon>Lachnospirales</taxon>
        <taxon>Lachnospiraceae</taxon>
        <taxon>Mediterraneibacter</taxon>
    </lineage>
</organism>
<evidence type="ECO:0000313" key="4">
    <source>
        <dbReference type="Proteomes" id="UP000823895"/>
    </source>
</evidence>
<evidence type="ECO:0000259" key="2">
    <source>
        <dbReference type="Pfam" id="PF20047"/>
    </source>
</evidence>
<feature type="transmembrane region" description="Helical" evidence="1">
    <location>
        <begin position="344"/>
        <end position="364"/>
    </location>
</feature>
<proteinExistence type="predicted"/>
<feature type="transmembrane region" description="Helical" evidence="1">
    <location>
        <begin position="20"/>
        <end position="37"/>
    </location>
</feature>
<dbReference type="AlphaFoldDB" id="A0A9D2P4M9"/>
<reference evidence="3" key="1">
    <citation type="journal article" date="2021" name="PeerJ">
        <title>Extensive microbial diversity within the chicken gut microbiome revealed by metagenomics and culture.</title>
        <authorList>
            <person name="Gilroy R."/>
            <person name="Ravi A."/>
            <person name="Getino M."/>
            <person name="Pursley I."/>
            <person name="Horton D.L."/>
            <person name="Alikhan N.F."/>
            <person name="Baker D."/>
            <person name="Gharbi K."/>
            <person name="Hall N."/>
            <person name="Watson M."/>
            <person name="Adriaenssens E.M."/>
            <person name="Foster-Nyarko E."/>
            <person name="Jarju S."/>
            <person name="Secka A."/>
            <person name="Antonio M."/>
            <person name="Oren A."/>
            <person name="Chaudhuri R.R."/>
            <person name="La Ragione R."/>
            <person name="Hildebrand F."/>
            <person name="Pallen M.J."/>
        </authorList>
    </citation>
    <scope>NUCLEOTIDE SEQUENCE</scope>
    <source>
        <strain evidence="3">CHK165-2605</strain>
    </source>
</reference>
<feature type="transmembrane region" description="Helical" evidence="1">
    <location>
        <begin position="238"/>
        <end position="257"/>
    </location>
</feature>
<reference evidence="3" key="2">
    <citation type="submission" date="2021-04" db="EMBL/GenBank/DDBJ databases">
        <authorList>
            <person name="Gilroy R."/>
        </authorList>
    </citation>
    <scope>NUCLEOTIDE SEQUENCE</scope>
    <source>
        <strain evidence="3">CHK165-2605</strain>
    </source>
</reference>
<comment type="caution">
    <text evidence="3">The sequence shown here is derived from an EMBL/GenBank/DDBJ whole genome shotgun (WGS) entry which is preliminary data.</text>
</comment>
<keyword evidence="1" id="KW-1133">Transmembrane helix</keyword>
<protein>
    <recommendedName>
        <fullName evidence="2">DUF6449 domain-containing protein</fullName>
    </recommendedName>
</protein>
<feature type="transmembrane region" description="Helical" evidence="1">
    <location>
        <begin position="176"/>
        <end position="195"/>
    </location>
</feature>
<name>A0A9D2P4M9_9FIRM</name>
<feature type="transmembrane region" description="Helical" evidence="1">
    <location>
        <begin position="57"/>
        <end position="77"/>
    </location>
</feature>
<dbReference type="Proteomes" id="UP000823895">
    <property type="component" value="Unassembled WGS sequence"/>
</dbReference>
<feature type="transmembrane region" description="Helical" evidence="1">
    <location>
        <begin position="145"/>
        <end position="169"/>
    </location>
</feature>
<dbReference type="Pfam" id="PF20047">
    <property type="entry name" value="DUF6449"/>
    <property type="match status" value="1"/>
</dbReference>
<keyword evidence="1" id="KW-0812">Transmembrane</keyword>
<sequence>MTSAKCFINWMKEAGRGHLVASLGWGMFILYGILAVTRLSFDTQSTYFGIGGTVLELRWICMGLGILTAFIEYFYLFRQRQQDFYYSLPVSRETVFWSRYVHGLFHMLVPLILVMAVCGLYQAAIDPQFGPYVGSYTLKSILVYGASYLIFYHLGILCIVICGNIVSAIAVCAAEILYFPILTGNICITLSENYFTSYYKNPLLERLYTVLSPERLTADLTGMSVFEKPFVLSFTPELSSIAAAVLWIGIPFVLSAFAQKRRKTECTGWIFAFAPAERVVQILVSFLAGLWIFSFPSDFSKDPAAGMGSLIGCAAGGVCTALVIHCLLEYAVQGTGAKLLRRKWQLAVSAAAVLAAGLAFPAGASAYDSIFPENAESVGVSIDGIGMDYWTYEEVSGNRETYETNAQLSEYRLKDEGRTAVLGWLQEIIRNDPDGNEGADGAPYTCAKVCYYMPDGSTRYRSYPLSREQVEMFAGVYETDEYRQIAYSAVTLEDVSGDRLAWEDGVKDTALQITGDQKEELLNAYREDVSGLRMEQLEEALPCGYVRVKSSKNGEITDMFVYPFFEHTCNLLGEYGIDTEKTLDNMK</sequence>
<accession>A0A9D2P4M9</accession>
<keyword evidence="1" id="KW-0472">Membrane</keyword>
<dbReference type="InterPro" id="IPR045611">
    <property type="entry name" value="DUF6449"/>
</dbReference>
<feature type="domain" description="DUF6449" evidence="2">
    <location>
        <begin position="451"/>
        <end position="555"/>
    </location>
</feature>
<dbReference type="EMBL" id="DWWI01000210">
    <property type="protein sequence ID" value="HJC44042.1"/>
    <property type="molecule type" value="Genomic_DNA"/>
</dbReference>
<evidence type="ECO:0000256" key="1">
    <source>
        <dbReference type="SAM" id="Phobius"/>
    </source>
</evidence>
<feature type="transmembrane region" description="Helical" evidence="1">
    <location>
        <begin position="269"/>
        <end position="293"/>
    </location>
</feature>
<evidence type="ECO:0000313" key="3">
    <source>
        <dbReference type="EMBL" id="HJC44042.1"/>
    </source>
</evidence>